<dbReference type="InterPro" id="IPR006634">
    <property type="entry name" value="TLC-dom"/>
</dbReference>
<dbReference type="PANTHER" id="PTHR13439">
    <property type="entry name" value="CT120 PROTEIN"/>
    <property type="match status" value="1"/>
</dbReference>
<dbReference type="GeneID" id="106174144"/>
<evidence type="ECO:0000313" key="10">
    <source>
        <dbReference type="RefSeq" id="XP_013411015.1"/>
    </source>
</evidence>
<evidence type="ECO:0000256" key="3">
    <source>
        <dbReference type="ARBA" id="ARBA00022989"/>
    </source>
</evidence>
<dbReference type="GO" id="GO:0071709">
    <property type="term" value="P:membrane assembly"/>
    <property type="evidence" value="ECO:0007669"/>
    <property type="project" value="TreeGrafter"/>
</dbReference>
<dbReference type="SMART" id="SM00724">
    <property type="entry name" value="TLC"/>
    <property type="match status" value="1"/>
</dbReference>
<protein>
    <submittedName>
        <fullName evidence="10">TLC domain-containing protein 2</fullName>
    </submittedName>
</protein>
<dbReference type="RefSeq" id="XP_013411015.1">
    <property type="nucleotide sequence ID" value="XM_013555561.2"/>
</dbReference>
<evidence type="ECO:0000313" key="9">
    <source>
        <dbReference type="Proteomes" id="UP000085678"/>
    </source>
</evidence>
<dbReference type="Pfam" id="PF03798">
    <property type="entry name" value="TRAM_LAG1_CLN8"/>
    <property type="match status" value="1"/>
</dbReference>
<dbReference type="Proteomes" id="UP000085678">
    <property type="component" value="Unplaced"/>
</dbReference>
<feature type="domain" description="TLC" evidence="8">
    <location>
        <begin position="47"/>
        <end position="239"/>
    </location>
</feature>
<evidence type="ECO:0000256" key="5">
    <source>
        <dbReference type="PROSITE-ProRule" id="PRU00205"/>
    </source>
</evidence>
<keyword evidence="9" id="KW-1185">Reference proteome</keyword>
<proteinExistence type="predicted"/>
<keyword evidence="3 7" id="KW-1133">Transmembrane helix</keyword>
<feature type="region of interest" description="Disordered" evidence="6">
    <location>
        <begin position="243"/>
        <end position="262"/>
    </location>
</feature>
<evidence type="ECO:0000256" key="2">
    <source>
        <dbReference type="ARBA" id="ARBA00022692"/>
    </source>
</evidence>
<dbReference type="PROSITE" id="PS50922">
    <property type="entry name" value="TLC"/>
    <property type="match status" value="1"/>
</dbReference>
<gene>
    <name evidence="10" type="primary">LOC106174144</name>
</gene>
<evidence type="ECO:0000256" key="4">
    <source>
        <dbReference type="ARBA" id="ARBA00023136"/>
    </source>
</evidence>
<comment type="subcellular location">
    <subcellularLocation>
        <location evidence="1">Membrane</location>
        <topology evidence="1">Multi-pass membrane protein</topology>
    </subcellularLocation>
</comment>
<dbReference type="InterPro" id="IPR050846">
    <property type="entry name" value="TLCD"/>
</dbReference>
<organism evidence="9 10">
    <name type="scientific">Lingula anatina</name>
    <name type="common">Brachiopod</name>
    <name type="synonym">Lingula unguis</name>
    <dbReference type="NCBI Taxonomy" id="7574"/>
    <lineage>
        <taxon>Eukaryota</taxon>
        <taxon>Metazoa</taxon>
        <taxon>Spiralia</taxon>
        <taxon>Lophotrochozoa</taxon>
        <taxon>Brachiopoda</taxon>
        <taxon>Linguliformea</taxon>
        <taxon>Lingulata</taxon>
        <taxon>Lingulida</taxon>
        <taxon>Linguloidea</taxon>
        <taxon>Lingulidae</taxon>
        <taxon>Lingula</taxon>
    </lineage>
</organism>
<feature type="compositionally biased region" description="Basic and acidic residues" evidence="6">
    <location>
        <begin position="252"/>
        <end position="262"/>
    </location>
</feature>
<accession>A0A1S3JKS0</accession>
<dbReference type="GO" id="GO:0097035">
    <property type="term" value="P:regulation of membrane lipid distribution"/>
    <property type="evidence" value="ECO:0007669"/>
    <property type="project" value="TreeGrafter"/>
</dbReference>
<dbReference type="PANTHER" id="PTHR13439:SF4">
    <property type="entry name" value="TLC DOMAIN-CONTAINING PROTEIN"/>
    <property type="match status" value="1"/>
</dbReference>
<feature type="transmembrane region" description="Helical" evidence="7">
    <location>
        <begin position="15"/>
        <end position="32"/>
    </location>
</feature>
<keyword evidence="2 5" id="KW-0812">Transmembrane</keyword>
<dbReference type="AlphaFoldDB" id="A0A1S3JKS0"/>
<feature type="transmembrane region" description="Helical" evidence="7">
    <location>
        <begin position="209"/>
        <end position="231"/>
    </location>
</feature>
<feature type="transmembrane region" description="Helical" evidence="7">
    <location>
        <begin position="117"/>
        <end position="132"/>
    </location>
</feature>
<feature type="transmembrane region" description="Helical" evidence="7">
    <location>
        <begin position="52"/>
        <end position="75"/>
    </location>
</feature>
<dbReference type="GO" id="GO:0005886">
    <property type="term" value="C:plasma membrane"/>
    <property type="evidence" value="ECO:0007669"/>
    <property type="project" value="TreeGrafter"/>
</dbReference>
<dbReference type="KEGG" id="lak:106174144"/>
<dbReference type="InParanoid" id="A0A1S3JKS0"/>
<evidence type="ECO:0000256" key="7">
    <source>
        <dbReference type="SAM" id="Phobius"/>
    </source>
</evidence>
<name>A0A1S3JKS0_LINAN</name>
<reference evidence="10" key="1">
    <citation type="submission" date="2025-08" db="UniProtKB">
        <authorList>
            <consortium name="RefSeq"/>
        </authorList>
    </citation>
    <scope>IDENTIFICATION</scope>
    <source>
        <tissue evidence="10">Gonads</tissue>
    </source>
</reference>
<dbReference type="OrthoDB" id="10266980at2759"/>
<evidence type="ECO:0000259" key="8">
    <source>
        <dbReference type="PROSITE" id="PS50922"/>
    </source>
</evidence>
<evidence type="ECO:0000256" key="1">
    <source>
        <dbReference type="ARBA" id="ARBA00004141"/>
    </source>
</evidence>
<evidence type="ECO:0000256" key="6">
    <source>
        <dbReference type="SAM" id="MobiDB-lite"/>
    </source>
</evidence>
<dbReference type="GO" id="GO:0055091">
    <property type="term" value="P:phospholipid homeostasis"/>
    <property type="evidence" value="ECO:0007669"/>
    <property type="project" value="TreeGrafter"/>
</dbReference>
<dbReference type="GO" id="GO:0007009">
    <property type="term" value="P:plasma membrane organization"/>
    <property type="evidence" value="ECO:0007669"/>
    <property type="project" value="TreeGrafter"/>
</dbReference>
<feature type="transmembrane region" description="Helical" evidence="7">
    <location>
        <begin position="169"/>
        <end position="189"/>
    </location>
</feature>
<sequence>MMDQTYDWEELKWKTKAIAVICPSSFLFFFLVKRLVKAYGIPRACAAIPDRWSNYATSCFHALVCGVAALAIVLTGDGWMESSPQSFYLHCVAAGYFAYDTLDMWISDEPIGSTDMYAHHVLIFFFITITQLPPCGRINVYCAIDYLSELSNVFLHARKLLSLLGKRGTAVYLNINILYFVSFFVFRFIPQMLMFAMMHVDLWNSKLSLFCYLIVIPQQSLLVIIGSHVAYKITMRTIGGKHAARKPTGVSRDGDPSVEKQE</sequence>
<keyword evidence="4 5" id="KW-0472">Membrane</keyword>